<keyword evidence="3" id="KW-1185">Reference proteome</keyword>
<feature type="region of interest" description="Disordered" evidence="1">
    <location>
        <begin position="76"/>
        <end position="131"/>
    </location>
</feature>
<organism evidence="2 3">
    <name type="scientific">Tanacetum coccineum</name>
    <dbReference type="NCBI Taxonomy" id="301880"/>
    <lineage>
        <taxon>Eukaryota</taxon>
        <taxon>Viridiplantae</taxon>
        <taxon>Streptophyta</taxon>
        <taxon>Embryophyta</taxon>
        <taxon>Tracheophyta</taxon>
        <taxon>Spermatophyta</taxon>
        <taxon>Magnoliopsida</taxon>
        <taxon>eudicotyledons</taxon>
        <taxon>Gunneridae</taxon>
        <taxon>Pentapetalae</taxon>
        <taxon>asterids</taxon>
        <taxon>campanulids</taxon>
        <taxon>Asterales</taxon>
        <taxon>Asteraceae</taxon>
        <taxon>Asteroideae</taxon>
        <taxon>Anthemideae</taxon>
        <taxon>Anthemidinae</taxon>
        <taxon>Tanacetum</taxon>
    </lineage>
</organism>
<reference evidence="2" key="1">
    <citation type="journal article" date="2022" name="Int. J. Mol. Sci.">
        <title>Draft Genome of Tanacetum Coccineum: Genomic Comparison of Closely Related Tanacetum-Family Plants.</title>
        <authorList>
            <person name="Yamashiro T."/>
            <person name="Shiraishi A."/>
            <person name="Nakayama K."/>
            <person name="Satake H."/>
        </authorList>
    </citation>
    <scope>NUCLEOTIDE SEQUENCE</scope>
</reference>
<accession>A0ABQ5AUX3</accession>
<reference evidence="2" key="2">
    <citation type="submission" date="2022-01" db="EMBL/GenBank/DDBJ databases">
        <authorList>
            <person name="Yamashiro T."/>
            <person name="Shiraishi A."/>
            <person name="Satake H."/>
            <person name="Nakayama K."/>
        </authorList>
    </citation>
    <scope>NUCLEOTIDE SEQUENCE</scope>
</reference>
<evidence type="ECO:0000313" key="2">
    <source>
        <dbReference type="EMBL" id="GJT06056.1"/>
    </source>
</evidence>
<sequence>MTLRPRTRIPSSRLGVWTDCVGSCLLVILFGDIPTVIPSTSVIAPKTPAIAPIISSAAPVVETTLVASPTGLYGLVPYSDSDSNSPDEMDSPEYITPLPATSPFLYTDSPEASNSSNGPPSQDPYVTTVTH</sequence>
<dbReference type="Proteomes" id="UP001151760">
    <property type="component" value="Unassembled WGS sequence"/>
</dbReference>
<dbReference type="EMBL" id="BQNB010012636">
    <property type="protein sequence ID" value="GJT06056.1"/>
    <property type="molecule type" value="Genomic_DNA"/>
</dbReference>
<comment type="caution">
    <text evidence="2">The sequence shown here is derived from an EMBL/GenBank/DDBJ whole genome shotgun (WGS) entry which is preliminary data.</text>
</comment>
<evidence type="ECO:0000313" key="3">
    <source>
        <dbReference type="Proteomes" id="UP001151760"/>
    </source>
</evidence>
<protein>
    <submittedName>
        <fullName evidence="2">Uncharacterized protein</fullName>
    </submittedName>
</protein>
<proteinExistence type="predicted"/>
<evidence type="ECO:0000256" key="1">
    <source>
        <dbReference type="SAM" id="MobiDB-lite"/>
    </source>
</evidence>
<feature type="compositionally biased region" description="Polar residues" evidence="1">
    <location>
        <begin position="110"/>
        <end position="131"/>
    </location>
</feature>
<gene>
    <name evidence="2" type="ORF">Tco_0840518</name>
</gene>
<name>A0ABQ5AUX3_9ASTR</name>